<dbReference type="PANTHER" id="PTHR33640:SF34">
    <property type="entry name" value="PROTEIN, PUTATIVE-RELATED"/>
    <property type="match status" value="1"/>
</dbReference>
<evidence type="ECO:0008006" key="5">
    <source>
        <dbReference type="Google" id="ProtNLM"/>
    </source>
</evidence>
<dbReference type="Proteomes" id="UP000436088">
    <property type="component" value="Unassembled WGS sequence"/>
</dbReference>
<dbReference type="EMBL" id="VEPZ02000240">
    <property type="protein sequence ID" value="KAE8729031.1"/>
    <property type="molecule type" value="Genomic_DNA"/>
</dbReference>
<keyword evidence="2" id="KW-0812">Transmembrane</keyword>
<keyword evidence="2" id="KW-0472">Membrane</keyword>
<name>A0A6A3CNT9_HIBSY</name>
<evidence type="ECO:0000313" key="4">
    <source>
        <dbReference type="Proteomes" id="UP000436088"/>
    </source>
</evidence>
<evidence type="ECO:0000256" key="1">
    <source>
        <dbReference type="SAM" id="MobiDB-lite"/>
    </source>
</evidence>
<dbReference type="PANTHER" id="PTHR33640">
    <property type="entry name" value="TRANSMEMBRANE PROTEIN"/>
    <property type="match status" value="1"/>
</dbReference>
<evidence type="ECO:0000313" key="3">
    <source>
        <dbReference type="EMBL" id="KAE8729031.1"/>
    </source>
</evidence>
<gene>
    <name evidence="3" type="ORF">F3Y22_tig00004004pilonHSYRG00006</name>
</gene>
<proteinExistence type="predicted"/>
<reference evidence="3" key="1">
    <citation type="submission" date="2019-09" db="EMBL/GenBank/DDBJ databases">
        <title>Draft genome information of white flower Hibiscus syriacus.</title>
        <authorList>
            <person name="Kim Y.-M."/>
        </authorList>
    </citation>
    <scope>NUCLEOTIDE SEQUENCE [LARGE SCALE GENOMIC DNA]</scope>
    <source>
        <strain evidence="3">YM2019G1</strain>
    </source>
</reference>
<dbReference type="AlphaFoldDB" id="A0A6A3CNT9"/>
<organism evidence="3 4">
    <name type="scientific">Hibiscus syriacus</name>
    <name type="common">Rose of Sharon</name>
    <dbReference type="NCBI Taxonomy" id="106335"/>
    <lineage>
        <taxon>Eukaryota</taxon>
        <taxon>Viridiplantae</taxon>
        <taxon>Streptophyta</taxon>
        <taxon>Embryophyta</taxon>
        <taxon>Tracheophyta</taxon>
        <taxon>Spermatophyta</taxon>
        <taxon>Magnoliopsida</taxon>
        <taxon>eudicotyledons</taxon>
        <taxon>Gunneridae</taxon>
        <taxon>Pentapetalae</taxon>
        <taxon>rosids</taxon>
        <taxon>malvids</taxon>
        <taxon>Malvales</taxon>
        <taxon>Malvaceae</taxon>
        <taxon>Malvoideae</taxon>
        <taxon>Hibiscus</taxon>
    </lineage>
</organism>
<protein>
    <recommendedName>
        <fullName evidence="5">Transmembrane protein</fullName>
    </recommendedName>
</protein>
<keyword evidence="2" id="KW-1133">Transmembrane helix</keyword>
<sequence>MDSFDSDNVKAEKEDAVWRYNMEKMLRDSLSFIVIFLVLLLLSCSWFPTLIPDTVHVVGNFFRRFISSFNNPLFTFEHEYVSSRRSIHLVPDKEETPMEKQIVLVENAAVISPVKQQQLSSTIVNTITETKRSVSQIKPQQSKEYRRSRLVSESQSQRVPREFGRSDTEPPRKSMEEMSSEEFQLIIDSFIAEKKKCLMLKNTREERKLDVDCC</sequence>
<keyword evidence="4" id="KW-1185">Reference proteome</keyword>
<feature type="compositionally biased region" description="Basic and acidic residues" evidence="1">
    <location>
        <begin position="159"/>
        <end position="176"/>
    </location>
</feature>
<feature type="transmembrane region" description="Helical" evidence="2">
    <location>
        <begin position="29"/>
        <end position="48"/>
    </location>
</feature>
<evidence type="ECO:0000256" key="2">
    <source>
        <dbReference type="SAM" id="Phobius"/>
    </source>
</evidence>
<accession>A0A6A3CNT9</accession>
<comment type="caution">
    <text evidence="3">The sequence shown here is derived from an EMBL/GenBank/DDBJ whole genome shotgun (WGS) entry which is preliminary data.</text>
</comment>
<feature type="region of interest" description="Disordered" evidence="1">
    <location>
        <begin position="135"/>
        <end position="177"/>
    </location>
</feature>